<dbReference type="AlphaFoldDB" id="A0A368DS18"/>
<name>A0A368DS18_9PROT</name>
<evidence type="ECO:0000256" key="4">
    <source>
        <dbReference type="ARBA" id="ARBA00022840"/>
    </source>
</evidence>
<dbReference type="GO" id="GO:0005524">
    <property type="term" value="F:ATP binding"/>
    <property type="evidence" value="ECO:0007669"/>
    <property type="project" value="UniProtKB-UniRule"/>
</dbReference>
<feature type="coiled-coil region" evidence="7">
    <location>
        <begin position="251"/>
        <end position="306"/>
    </location>
</feature>
<dbReference type="GO" id="GO:0030261">
    <property type="term" value="P:chromosome condensation"/>
    <property type="evidence" value="ECO:0007669"/>
    <property type="project" value="InterPro"/>
</dbReference>
<comment type="similarity">
    <text evidence="7">Belongs to the SMC family.</text>
</comment>
<dbReference type="EMBL" id="QOQD01000003">
    <property type="protein sequence ID" value="RCL74136.1"/>
    <property type="molecule type" value="Genomic_DNA"/>
</dbReference>
<comment type="caution">
    <text evidence="9">The sequence shown here is derived from an EMBL/GenBank/DDBJ whole genome shotgun (WGS) entry which is preliminary data.</text>
</comment>
<comment type="subunit">
    <text evidence="7">Homodimer.</text>
</comment>
<dbReference type="SUPFAM" id="SSF52540">
    <property type="entry name" value="P-loop containing nucleoside triphosphate hydrolases"/>
    <property type="match status" value="1"/>
</dbReference>
<sequence length="1144" mass="131680">MELKKIKLHGFKSFDKLTEFDILHGLTGIVGPNGCGKSNVLDSLQWVMGETSYKNLRGSEMDDVIFSGTDTSASRNFAEVSVILNSKQNVSVSSNNEIGEYEIKRRIERNSGSKYYINSIEKRAKDVQLFFADHSLGPHSVSIVKQGQINQIIESKPNERRKILEEAAGISGLHHRKHEAQLRLNATKTNIDRISDILNEIGSQLTSLRKQSNQAERFKSIVAKIRQYEREILQLDWYDVQTKETTYTNGISNIEVKINNSKAEINKSSEEAEDIIGKIVPIKVDLQNTQEELQQKNGDELNLKNELQYTVERIKNNKAQIDQIKYDLERETKNTLDQDEQLNYLVAKKNEISNSIDEILKVEKNVIEASTQATKNYKKLESDYNNCLSEIVQKKTERENLETLIHKNNAELKICEDEKIRISQGLKNSETSNTLNKEKYILTTRHKNLDNEIKKILDDVEKCQSIIEILSKAENQIQSKKIDIEIKIKQLINSKDQTEEFINTASKQNTLIDKIQINKGYEEKIAYILSDLENSTFNNNDSQYWISQDNKFQEKFSSGIYPLNEIVEGPNELNNYLNYTGFTNNENIDEIISLLKPGQVVLTSAGIIIRWDGLITKLKPEDKKKNILLAKKELSEKIKSIKEKEIEINSIQFDYEDKVKSLKQERIREIKLRKKWQELVEEKNIIAENSYNIEKQILLQNESIISSASRIESLDQNIKIYRKNIKEYKSRFSSIGNINKLENSLEKIKLDFYNAKTIADIKETSSQNLLREKRELDKNLNDTMKEEVSWKNRNSISINHISELNNRLEQCQLTSGELEKLPNEINKKQLELQNEITKFRDLKNTINENLSRYENKLYKVNTHLKLCENTLIKDNEALIQLKAQKENLDEKKLDLKDKIKIKIGINPLNILDDFKSDLLDKSIIIEKLSQAIRQREQIGSVNLAAEDEYNEIKVRFDNLSAEKDDLISATDTLQKGIIEIDKEARTRLRESFEKVNNNFKLLFEKLFNGGNAELKINDEEDILESGLEIIAWPPGKKPQTISLLSGGEQALTVIALIIAVFLENPSPVCILDEVDAPFDDNNIKKFCDLLKELSLNSQTKFLIVTHHPYTMSQMDRLYGVTMAKKGESVILSVDLNEAESMTQV</sequence>
<feature type="binding site" evidence="7">
    <location>
        <begin position="32"/>
        <end position="39"/>
    </location>
    <ligand>
        <name>ATP</name>
        <dbReference type="ChEBI" id="CHEBI:30616"/>
    </ligand>
</feature>
<keyword evidence="6 7" id="KW-0238">DNA-binding</keyword>
<feature type="domain" description="RecF/RecN/SMC N-terminal" evidence="8">
    <location>
        <begin position="3"/>
        <end position="139"/>
    </location>
</feature>
<keyword evidence="4 7" id="KW-0067">ATP-binding</keyword>
<evidence type="ECO:0000256" key="5">
    <source>
        <dbReference type="ARBA" id="ARBA00023054"/>
    </source>
</evidence>
<evidence type="ECO:0000313" key="10">
    <source>
        <dbReference type="Proteomes" id="UP000253570"/>
    </source>
</evidence>
<dbReference type="NCBIfam" id="TIGR02168">
    <property type="entry name" value="SMC_prok_B"/>
    <property type="match status" value="1"/>
</dbReference>
<evidence type="ECO:0000256" key="7">
    <source>
        <dbReference type="HAMAP-Rule" id="MF_01894"/>
    </source>
</evidence>
<evidence type="ECO:0000256" key="1">
    <source>
        <dbReference type="ARBA" id="ARBA00004496"/>
    </source>
</evidence>
<dbReference type="GO" id="GO:0006260">
    <property type="term" value="P:DNA replication"/>
    <property type="evidence" value="ECO:0007669"/>
    <property type="project" value="UniProtKB-UniRule"/>
</dbReference>
<dbReference type="GO" id="GO:0016887">
    <property type="term" value="F:ATP hydrolysis activity"/>
    <property type="evidence" value="ECO:0007669"/>
    <property type="project" value="InterPro"/>
</dbReference>
<evidence type="ECO:0000259" key="8">
    <source>
        <dbReference type="Pfam" id="PF02463"/>
    </source>
</evidence>
<comment type="subcellular location">
    <subcellularLocation>
        <location evidence="1 7">Cytoplasm</location>
    </subcellularLocation>
</comment>
<dbReference type="InterPro" id="IPR011890">
    <property type="entry name" value="SMC_prok"/>
</dbReference>
<dbReference type="PIRSF" id="PIRSF005719">
    <property type="entry name" value="SMC"/>
    <property type="match status" value="1"/>
</dbReference>
<comment type="domain">
    <text evidence="7">Contains large globular domains required for ATP hydrolysis at each terminus and a third globular domain forming a flexible hinge near the middle of the molecule. These domains are separated by coiled-coil structures.</text>
</comment>
<dbReference type="HAMAP" id="MF_01894">
    <property type="entry name" value="Smc_prok"/>
    <property type="match status" value="1"/>
</dbReference>
<dbReference type="GO" id="GO:0003677">
    <property type="term" value="F:DNA binding"/>
    <property type="evidence" value="ECO:0007669"/>
    <property type="project" value="UniProtKB-UniRule"/>
</dbReference>
<feature type="coiled-coil region" evidence="7">
    <location>
        <begin position="766"/>
        <end position="898"/>
    </location>
</feature>
<evidence type="ECO:0000256" key="3">
    <source>
        <dbReference type="ARBA" id="ARBA00022741"/>
    </source>
</evidence>
<evidence type="ECO:0000256" key="6">
    <source>
        <dbReference type="ARBA" id="ARBA00023125"/>
    </source>
</evidence>
<reference evidence="9 10" key="1">
    <citation type="journal article" date="2018" name="Microbiome">
        <title>Fine metagenomic profile of the Mediterranean stratified and mixed water columns revealed by assembly and recruitment.</title>
        <authorList>
            <person name="Haro-Moreno J.M."/>
            <person name="Lopez-Perez M."/>
            <person name="De La Torre J.R."/>
            <person name="Picazo A."/>
            <person name="Camacho A."/>
            <person name="Rodriguez-Valera F."/>
        </authorList>
    </citation>
    <scope>NUCLEOTIDE SEQUENCE [LARGE SCALE GENOMIC DNA]</scope>
    <source>
        <strain evidence="9">MED-G57</strain>
    </source>
</reference>
<comment type="function">
    <text evidence="7">Required for chromosome condensation and partitioning.</text>
</comment>
<proteinExistence type="inferred from homology"/>
<dbReference type="Pfam" id="PF02463">
    <property type="entry name" value="SMC_N"/>
    <property type="match status" value="2"/>
</dbReference>
<dbReference type="Gene3D" id="3.40.50.300">
    <property type="entry name" value="P-loop containing nucleotide triphosphate hydrolases"/>
    <property type="match status" value="2"/>
</dbReference>
<dbReference type="GO" id="GO:0007062">
    <property type="term" value="P:sister chromatid cohesion"/>
    <property type="evidence" value="ECO:0007669"/>
    <property type="project" value="InterPro"/>
</dbReference>
<feature type="domain" description="RecF/RecN/SMC N-terminal" evidence="8">
    <location>
        <begin position="387"/>
        <end position="1127"/>
    </location>
</feature>
<organism evidence="9 10">
    <name type="scientific">PS1 clade bacterium</name>
    <dbReference type="NCBI Taxonomy" id="2175152"/>
    <lineage>
        <taxon>Bacteria</taxon>
        <taxon>Pseudomonadati</taxon>
        <taxon>Pseudomonadota</taxon>
        <taxon>Alphaproteobacteria</taxon>
        <taxon>PS1 clade</taxon>
    </lineage>
</organism>
<keyword evidence="5 7" id="KW-0175">Coiled coil</keyword>
<protein>
    <recommendedName>
        <fullName evidence="7">Chromosome partition protein Smc</fullName>
    </recommendedName>
</protein>
<accession>A0A368DS18</accession>
<dbReference type="InterPro" id="IPR003395">
    <property type="entry name" value="RecF/RecN/SMC_N"/>
</dbReference>
<evidence type="ECO:0000256" key="2">
    <source>
        <dbReference type="ARBA" id="ARBA00022490"/>
    </source>
</evidence>
<gene>
    <name evidence="7 9" type="primary">smc</name>
    <name evidence="9" type="ORF">DBW71_01680</name>
</gene>
<dbReference type="PANTHER" id="PTHR43977">
    <property type="entry name" value="STRUCTURAL MAINTENANCE OF CHROMOSOMES PROTEIN 3"/>
    <property type="match status" value="1"/>
</dbReference>
<dbReference type="FunFam" id="3.40.50.300:FF:000901">
    <property type="entry name" value="Chromosome partition protein Smc"/>
    <property type="match status" value="1"/>
</dbReference>
<evidence type="ECO:0000313" key="9">
    <source>
        <dbReference type="EMBL" id="RCL74136.1"/>
    </source>
</evidence>
<dbReference type="GO" id="GO:0007059">
    <property type="term" value="P:chromosome segregation"/>
    <property type="evidence" value="ECO:0007669"/>
    <property type="project" value="UniProtKB-UniRule"/>
</dbReference>
<dbReference type="InterPro" id="IPR024704">
    <property type="entry name" value="SMC"/>
</dbReference>
<keyword evidence="2 7" id="KW-0963">Cytoplasm</keyword>
<feature type="coiled-coil region" evidence="7">
    <location>
        <begin position="377"/>
        <end position="418"/>
    </location>
</feature>
<dbReference type="InterPro" id="IPR027417">
    <property type="entry name" value="P-loop_NTPase"/>
</dbReference>
<keyword evidence="3 7" id="KW-0547">Nucleotide-binding</keyword>
<dbReference type="Proteomes" id="UP000253570">
    <property type="component" value="Unassembled WGS sequence"/>
</dbReference>
<dbReference type="GO" id="GO:0005737">
    <property type="term" value="C:cytoplasm"/>
    <property type="evidence" value="ECO:0007669"/>
    <property type="project" value="UniProtKB-SubCell"/>
</dbReference>